<dbReference type="InterPro" id="IPR003841">
    <property type="entry name" value="Na/Pi_transpt"/>
</dbReference>
<evidence type="ECO:0000256" key="3">
    <source>
        <dbReference type="ARBA" id="ARBA00022692"/>
    </source>
</evidence>
<feature type="transmembrane region" description="Helical" evidence="6">
    <location>
        <begin position="245"/>
        <end position="271"/>
    </location>
</feature>
<dbReference type="GO" id="GO:0005886">
    <property type="term" value="C:plasma membrane"/>
    <property type="evidence" value="ECO:0007669"/>
    <property type="project" value="UniProtKB-SubCell"/>
</dbReference>
<dbReference type="InterPro" id="IPR004633">
    <property type="entry name" value="NaPi_cotrn-rel/YqeW-like"/>
</dbReference>
<accession>B1I411</accession>
<feature type="transmembrane region" description="Helical" evidence="6">
    <location>
        <begin position="135"/>
        <end position="154"/>
    </location>
</feature>
<dbReference type="eggNOG" id="COG1283">
    <property type="taxonomic scope" value="Bacteria"/>
</dbReference>
<dbReference type="GO" id="GO:0044341">
    <property type="term" value="P:sodium-dependent phosphate transport"/>
    <property type="evidence" value="ECO:0007669"/>
    <property type="project" value="InterPro"/>
</dbReference>
<dbReference type="InterPro" id="IPR038078">
    <property type="entry name" value="PhoU-like_sf"/>
</dbReference>
<dbReference type="NCBIfam" id="NF037997">
    <property type="entry name" value="Na_Pi_symport"/>
    <property type="match status" value="1"/>
</dbReference>
<evidence type="ECO:0000256" key="5">
    <source>
        <dbReference type="ARBA" id="ARBA00023136"/>
    </source>
</evidence>
<evidence type="ECO:0000256" key="6">
    <source>
        <dbReference type="SAM" id="Phobius"/>
    </source>
</evidence>
<dbReference type="GO" id="GO:0005436">
    <property type="term" value="F:sodium:phosphate symporter activity"/>
    <property type="evidence" value="ECO:0007669"/>
    <property type="project" value="InterPro"/>
</dbReference>
<dbReference type="HOGENOM" id="CLU_025623_2_0_9"/>
<proteinExistence type="predicted"/>
<dbReference type="PANTHER" id="PTHR10010:SF46">
    <property type="entry name" value="SODIUM-DEPENDENT PHOSPHATE TRANSPORT PROTEIN 2B"/>
    <property type="match status" value="1"/>
</dbReference>
<feature type="transmembrane region" description="Helical" evidence="6">
    <location>
        <begin position="174"/>
        <end position="199"/>
    </location>
</feature>
<keyword evidence="4 6" id="KW-1133">Transmembrane helix</keyword>
<evidence type="ECO:0000259" key="7">
    <source>
        <dbReference type="Pfam" id="PF01895"/>
    </source>
</evidence>
<feature type="transmembrane region" description="Helical" evidence="6">
    <location>
        <begin position="101"/>
        <end position="123"/>
    </location>
</feature>
<reference evidence="8 9" key="2">
    <citation type="journal article" date="2008" name="Science">
        <title>Environmental genomics reveals a single-species ecosystem deep within Earth.</title>
        <authorList>
            <person name="Chivian D."/>
            <person name="Brodie E.L."/>
            <person name="Alm E.J."/>
            <person name="Culley D.E."/>
            <person name="Dehal P.S."/>
            <person name="Desantis T.Z."/>
            <person name="Gihring T.M."/>
            <person name="Lapidus A."/>
            <person name="Lin L.H."/>
            <person name="Lowry S.R."/>
            <person name="Moser D.P."/>
            <person name="Richardson P.M."/>
            <person name="Southam G."/>
            <person name="Wanger G."/>
            <person name="Pratt L.M."/>
            <person name="Andersen G.L."/>
            <person name="Hazen T.C."/>
            <person name="Brockman F.J."/>
            <person name="Arkin A.P."/>
            <person name="Onstott T.C."/>
        </authorList>
    </citation>
    <scope>NUCLEOTIDE SEQUENCE [LARGE SCALE GENOMIC DNA]</scope>
    <source>
        <strain evidence="8 9">MP104C</strain>
    </source>
</reference>
<name>B1I411_DESAP</name>
<dbReference type="OrthoDB" id="9763003at2"/>
<comment type="subcellular location">
    <subcellularLocation>
        <location evidence="1">Cell membrane</location>
        <topology evidence="1">Multi-pass membrane protein</topology>
    </subcellularLocation>
</comment>
<keyword evidence="3 6" id="KW-0812">Transmembrane</keyword>
<dbReference type="EMBL" id="CP000860">
    <property type="protein sequence ID" value="ACA59775.1"/>
    <property type="molecule type" value="Genomic_DNA"/>
</dbReference>
<reference evidence="9" key="1">
    <citation type="submission" date="2007-10" db="EMBL/GenBank/DDBJ databases">
        <title>Complete sequence of chromosome of Desulforudis audaxviator MP104C.</title>
        <authorList>
            <person name="Copeland A."/>
            <person name="Lucas S."/>
            <person name="Lapidus A."/>
            <person name="Barry K."/>
            <person name="Glavina del Rio T."/>
            <person name="Dalin E."/>
            <person name="Tice H."/>
            <person name="Bruce D."/>
            <person name="Pitluck S."/>
            <person name="Lowry S.R."/>
            <person name="Larimer F."/>
            <person name="Land M.L."/>
            <person name="Hauser L."/>
            <person name="Kyrpides N."/>
            <person name="Ivanova N.N."/>
            <person name="Richardson P."/>
        </authorList>
    </citation>
    <scope>NUCLEOTIDE SEQUENCE [LARGE SCALE GENOMIC DNA]</scope>
    <source>
        <strain evidence="9">MP104C</strain>
    </source>
</reference>
<evidence type="ECO:0000256" key="2">
    <source>
        <dbReference type="ARBA" id="ARBA00022475"/>
    </source>
</evidence>
<feature type="transmembrane region" description="Helical" evidence="6">
    <location>
        <begin position="283"/>
        <end position="303"/>
    </location>
</feature>
<evidence type="ECO:0000313" key="9">
    <source>
        <dbReference type="Proteomes" id="UP000008544"/>
    </source>
</evidence>
<dbReference type="Pfam" id="PF02690">
    <property type="entry name" value="Na_Pi_cotrans"/>
    <property type="match status" value="2"/>
</dbReference>
<keyword evidence="2" id="KW-1003">Cell membrane</keyword>
<dbReference type="PANTHER" id="PTHR10010">
    <property type="entry name" value="SOLUTE CARRIER FAMILY 34 SODIUM PHOSPHATE , MEMBER 2-RELATED"/>
    <property type="match status" value="1"/>
</dbReference>
<dbReference type="SUPFAM" id="SSF109755">
    <property type="entry name" value="PhoU-like"/>
    <property type="match status" value="1"/>
</dbReference>
<dbReference type="AlphaFoldDB" id="B1I411"/>
<dbReference type="NCBIfam" id="TIGR00704">
    <property type="entry name" value="NaPi_cotrn_rel"/>
    <property type="match status" value="1"/>
</dbReference>
<protein>
    <submittedName>
        <fullName evidence="8">Na/Pi-cotransporter II-related protein</fullName>
    </submittedName>
</protein>
<sequence>MWLTVIFGLLGGMGLLLYGMYVLREGLQKIAGHKLRNILSSLTQNRFVGLSVGAAVTILFQSSTATTVLLVGLASAGVMSLRQTLPVILGADIGTTVTAQLIALKVTEISLPIVGLGATIIFFTKRDRYRRIGQVLLGFGLLFLGLKVMGDAMYPLRDEPFFVSLLATMSDFPLLAILAAALFTFLIHSSAAAVGIIMLMAIQDLVTLKAAIYLLFGANIGTSFTAVLSSLGSSREAQRVAIAHLLFKVAGVLLFLPFVNQFAHLMVLITGSTAGQVANVHTFFNLTIALLFLPFTGQFAAFLNRIRPDEETCALDMRPKYLDQEIIISSPSLALGLATREIVRVFDLVHNMTSNANQVFEKNDRDLLDTILYTEEKVDNLSRATKTYLANVLRQPLSRQEFGRAMGLIHIITDLEHIGDIIEKSIAHLAECKIYGGCDFSESGWEELTIMHQRVCNLMEKTQTALVTGNANLARLAVQLQPKIVSMERSLRQFHIHRLRIGVQKSEATSSIHLDLINAYLRISEHVRNIALAIAEEVLGEVATEESAAGVSDQVADS</sequence>
<dbReference type="RefSeq" id="WP_012302360.1">
    <property type="nucleotide sequence ID" value="NC_010424.1"/>
</dbReference>
<evidence type="ECO:0000256" key="1">
    <source>
        <dbReference type="ARBA" id="ARBA00004651"/>
    </source>
</evidence>
<feature type="transmembrane region" description="Helical" evidence="6">
    <location>
        <begin position="6"/>
        <end position="27"/>
    </location>
</feature>
<dbReference type="KEGG" id="dau:Daud_1264"/>
<evidence type="ECO:0000313" key="8">
    <source>
        <dbReference type="EMBL" id="ACA59775.1"/>
    </source>
</evidence>
<keyword evidence="9" id="KW-1185">Reference proteome</keyword>
<dbReference type="Proteomes" id="UP000008544">
    <property type="component" value="Chromosome"/>
</dbReference>
<keyword evidence="5 6" id="KW-0472">Membrane</keyword>
<gene>
    <name evidence="8" type="ordered locus">Daud_1264</name>
</gene>
<evidence type="ECO:0000256" key="4">
    <source>
        <dbReference type="ARBA" id="ARBA00022989"/>
    </source>
</evidence>
<organism evidence="8 9">
    <name type="scientific">Desulforudis audaxviator (strain MP104C)</name>
    <dbReference type="NCBI Taxonomy" id="477974"/>
    <lineage>
        <taxon>Bacteria</taxon>
        <taxon>Bacillati</taxon>
        <taxon>Bacillota</taxon>
        <taxon>Clostridia</taxon>
        <taxon>Thermoanaerobacterales</taxon>
        <taxon>Candidatus Desulforudaceae</taxon>
        <taxon>Candidatus Desulforudis</taxon>
    </lineage>
</organism>
<dbReference type="InterPro" id="IPR026022">
    <property type="entry name" value="PhoU_dom"/>
</dbReference>
<feature type="domain" description="PhoU" evidence="7">
    <location>
        <begin position="342"/>
        <end position="423"/>
    </location>
</feature>
<feature type="domain" description="PhoU" evidence="7">
    <location>
        <begin position="449"/>
        <end position="532"/>
    </location>
</feature>
<dbReference type="Gene3D" id="1.20.58.220">
    <property type="entry name" value="Phosphate transport system protein phou homolog 2, domain 2"/>
    <property type="match status" value="1"/>
</dbReference>
<feature type="transmembrane region" description="Helical" evidence="6">
    <location>
        <begin position="48"/>
        <end position="81"/>
    </location>
</feature>
<feature type="transmembrane region" description="Helical" evidence="6">
    <location>
        <begin position="211"/>
        <end position="233"/>
    </location>
</feature>
<dbReference type="Pfam" id="PF01895">
    <property type="entry name" value="PhoU"/>
    <property type="match status" value="2"/>
</dbReference>